<accession>A0A6I9YHW5</accession>
<dbReference type="InterPro" id="IPR034596">
    <property type="entry name" value="Ribosomal_mL52"/>
</dbReference>
<name>A0A6I9YHW5_9SAUR</name>
<dbReference type="GeneID" id="106550395"/>
<evidence type="ECO:0000313" key="3">
    <source>
        <dbReference type="RefSeq" id="XP_013923772.1"/>
    </source>
</evidence>
<feature type="compositionally biased region" description="Basic and acidic residues" evidence="1">
    <location>
        <begin position="29"/>
        <end position="50"/>
    </location>
</feature>
<dbReference type="OrthoDB" id="10249237at2759"/>
<dbReference type="Pfam" id="PF18699">
    <property type="entry name" value="MRPL52"/>
    <property type="match status" value="1"/>
</dbReference>
<dbReference type="GO" id="GO:0032543">
    <property type="term" value="P:mitochondrial translation"/>
    <property type="evidence" value="ECO:0007669"/>
    <property type="project" value="InterPro"/>
</dbReference>
<organism evidence="2 3">
    <name type="scientific">Thamnophis sirtalis</name>
    <dbReference type="NCBI Taxonomy" id="35019"/>
    <lineage>
        <taxon>Eukaryota</taxon>
        <taxon>Metazoa</taxon>
        <taxon>Chordata</taxon>
        <taxon>Craniata</taxon>
        <taxon>Vertebrata</taxon>
        <taxon>Euteleostomi</taxon>
        <taxon>Lepidosauria</taxon>
        <taxon>Squamata</taxon>
        <taxon>Bifurcata</taxon>
        <taxon>Unidentata</taxon>
        <taxon>Episquamata</taxon>
        <taxon>Toxicofera</taxon>
        <taxon>Serpentes</taxon>
        <taxon>Colubroidea</taxon>
        <taxon>Colubridae</taxon>
        <taxon>Natricinae</taxon>
        <taxon>Thamnophis</taxon>
    </lineage>
</organism>
<reference evidence="3" key="1">
    <citation type="submission" date="2025-08" db="UniProtKB">
        <authorList>
            <consortium name="RefSeq"/>
        </authorList>
    </citation>
    <scope>IDENTIFICATION</scope>
    <source>
        <tissue evidence="3">Skeletal muscle</tissue>
    </source>
</reference>
<dbReference type="KEGG" id="tsr:106550395"/>
<dbReference type="GO" id="GO:0003735">
    <property type="term" value="F:structural constituent of ribosome"/>
    <property type="evidence" value="ECO:0007669"/>
    <property type="project" value="InterPro"/>
</dbReference>
<keyword evidence="3" id="KW-0689">Ribosomal protein</keyword>
<keyword evidence="2" id="KW-1185">Reference proteome</keyword>
<dbReference type="AlphaFoldDB" id="A0A6I9YHW5"/>
<dbReference type="GO" id="GO:0005762">
    <property type="term" value="C:mitochondrial large ribosomal subunit"/>
    <property type="evidence" value="ECO:0007669"/>
    <property type="project" value="InterPro"/>
</dbReference>
<proteinExistence type="predicted"/>
<dbReference type="RefSeq" id="XP_013923772.1">
    <property type="nucleotide sequence ID" value="XM_014068297.1"/>
</dbReference>
<protein>
    <submittedName>
        <fullName evidence="3">39S ribosomal protein L52, mitochondrial</fullName>
    </submittedName>
</protein>
<dbReference type="Proteomes" id="UP000504617">
    <property type="component" value="Unplaced"/>
</dbReference>
<dbReference type="CTD" id="122704"/>
<evidence type="ECO:0000256" key="1">
    <source>
        <dbReference type="SAM" id="MobiDB-lite"/>
    </source>
</evidence>
<sequence>MGDVKLAMPPGHDTPAYFTRRITQLSSELDHGMQKWEAKRKKREEDQEEKRRKRLQPKGDSLQQLPK</sequence>
<feature type="region of interest" description="Disordered" evidence="1">
    <location>
        <begin position="29"/>
        <end position="67"/>
    </location>
</feature>
<gene>
    <name evidence="3" type="primary">MRPL52</name>
</gene>
<evidence type="ECO:0000313" key="2">
    <source>
        <dbReference type="Proteomes" id="UP000504617"/>
    </source>
</evidence>
<keyword evidence="3" id="KW-0687">Ribonucleoprotein</keyword>